<proteinExistence type="predicted"/>
<organism evidence="2 3">
    <name type="scientific">Thamnidium elegans</name>
    <dbReference type="NCBI Taxonomy" id="101142"/>
    <lineage>
        <taxon>Eukaryota</taxon>
        <taxon>Fungi</taxon>
        <taxon>Fungi incertae sedis</taxon>
        <taxon>Mucoromycota</taxon>
        <taxon>Mucoromycotina</taxon>
        <taxon>Mucoromycetes</taxon>
        <taxon>Mucorales</taxon>
        <taxon>Mucorineae</taxon>
        <taxon>Mucoraceae</taxon>
        <taxon>Thamnidium</taxon>
    </lineage>
</organism>
<reference evidence="2" key="1">
    <citation type="submission" date="2021-01" db="EMBL/GenBank/DDBJ databases">
        <title>Metabolic potential, ecology and presence of endohyphal bacteria is reflected in genomic diversity of Mucoromycotina.</title>
        <authorList>
            <person name="Muszewska A."/>
            <person name="Okrasinska A."/>
            <person name="Steczkiewicz K."/>
            <person name="Drgas O."/>
            <person name="Orlowska M."/>
            <person name="Perlinska-Lenart U."/>
            <person name="Aleksandrzak-Piekarczyk T."/>
            <person name="Szatraj K."/>
            <person name="Zielenkiewicz U."/>
            <person name="Pilsyk S."/>
            <person name="Malc E."/>
            <person name="Mieczkowski P."/>
            <person name="Kruszewska J.S."/>
            <person name="Biernat P."/>
            <person name="Pawlowska J."/>
        </authorList>
    </citation>
    <scope>NUCLEOTIDE SEQUENCE</scope>
    <source>
        <strain evidence="2">WA0000018081</strain>
    </source>
</reference>
<dbReference type="AlphaFoldDB" id="A0A8H7SMR4"/>
<evidence type="ECO:0000313" key="2">
    <source>
        <dbReference type="EMBL" id="KAG2232022.1"/>
    </source>
</evidence>
<keyword evidence="1" id="KW-0732">Signal</keyword>
<comment type="caution">
    <text evidence="2">The sequence shown here is derived from an EMBL/GenBank/DDBJ whole genome shotgun (WGS) entry which is preliminary data.</text>
</comment>
<dbReference type="Proteomes" id="UP000613177">
    <property type="component" value="Unassembled WGS sequence"/>
</dbReference>
<evidence type="ECO:0000256" key="1">
    <source>
        <dbReference type="SAM" id="SignalP"/>
    </source>
</evidence>
<accession>A0A8H7SMR4</accession>
<protein>
    <submittedName>
        <fullName evidence="2">Uncharacterized protein</fullName>
    </submittedName>
</protein>
<evidence type="ECO:0000313" key="3">
    <source>
        <dbReference type="Proteomes" id="UP000613177"/>
    </source>
</evidence>
<keyword evidence="3" id="KW-1185">Reference proteome</keyword>
<feature type="chain" id="PRO_5034278249" evidence="1">
    <location>
        <begin position="20"/>
        <end position="91"/>
    </location>
</feature>
<gene>
    <name evidence="2" type="ORF">INT48_000577</name>
</gene>
<dbReference type="EMBL" id="JAEPRE010000126">
    <property type="protein sequence ID" value="KAG2232022.1"/>
    <property type="molecule type" value="Genomic_DNA"/>
</dbReference>
<feature type="signal peptide" evidence="1">
    <location>
        <begin position="1"/>
        <end position="19"/>
    </location>
</feature>
<name>A0A8H7SMR4_9FUNG</name>
<sequence length="91" mass="10192">MKFIFTLVSAFVFSQLVFAQSPACTAQEVLTTCLSMEDTYLKTCTAQDYACLCKWHTEKLSCFDSCPQDVGRPFVQGSKDTFCSIAKTYNT</sequence>